<dbReference type="EMBL" id="JBHRTS010000017">
    <property type="protein sequence ID" value="MFC3195961.1"/>
    <property type="molecule type" value="Genomic_DNA"/>
</dbReference>
<evidence type="ECO:0000313" key="2">
    <source>
        <dbReference type="Proteomes" id="UP001595533"/>
    </source>
</evidence>
<evidence type="ECO:0000313" key="1">
    <source>
        <dbReference type="EMBL" id="MFC3195961.1"/>
    </source>
</evidence>
<dbReference type="Proteomes" id="UP001595533">
    <property type="component" value="Unassembled WGS sequence"/>
</dbReference>
<keyword evidence="2" id="KW-1185">Reference proteome</keyword>
<proteinExistence type="predicted"/>
<protein>
    <recommendedName>
        <fullName evidence="3">Lipoprotein</fullName>
    </recommendedName>
</protein>
<evidence type="ECO:0008006" key="3">
    <source>
        <dbReference type="Google" id="ProtNLM"/>
    </source>
</evidence>
<gene>
    <name evidence="1" type="ORF">ACFODZ_17050</name>
</gene>
<organism evidence="1 2">
    <name type="scientific">Marinicella sediminis</name>
    <dbReference type="NCBI Taxonomy" id="1792834"/>
    <lineage>
        <taxon>Bacteria</taxon>
        <taxon>Pseudomonadati</taxon>
        <taxon>Pseudomonadota</taxon>
        <taxon>Gammaproteobacteria</taxon>
        <taxon>Lysobacterales</taxon>
        <taxon>Marinicellaceae</taxon>
        <taxon>Marinicella</taxon>
    </lineage>
</organism>
<accession>A0ABV7JD07</accession>
<dbReference type="RefSeq" id="WP_077413125.1">
    <property type="nucleotide sequence ID" value="NZ_JBHRTS010000017.1"/>
</dbReference>
<reference evidence="2" key="1">
    <citation type="journal article" date="2019" name="Int. J. Syst. Evol. Microbiol.">
        <title>The Global Catalogue of Microorganisms (GCM) 10K type strain sequencing project: providing services to taxonomists for standard genome sequencing and annotation.</title>
        <authorList>
            <consortium name="The Broad Institute Genomics Platform"/>
            <consortium name="The Broad Institute Genome Sequencing Center for Infectious Disease"/>
            <person name="Wu L."/>
            <person name="Ma J."/>
        </authorList>
    </citation>
    <scope>NUCLEOTIDE SEQUENCE [LARGE SCALE GENOMIC DNA]</scope>
    <source>
        <strain evidence="2">KCTC 42953</strain>
    </source>
</reference>
<sequence>MNNELINKNMKLAILIFSITIVLSSCRESNVNIDRPLTCEVLLYSVTFYTNDTHLFLDFNNNKYNFKRIQNSLPIVGKFSEIESITIKTLNEKNLLTIIFSKEFNAHYYGWNHYTFGNISNQCKTQLLEISNSRGIEFKEKLIRRNTGTEEKYRDRHFSKRPA</sequence>
<name>A0ABV7JD07_9GAMM</name>
<comment type="caution">
    <text evidence="1">The sequence shown here is derived from an EMBL/GenBank/DDBJ whole genome shotgun (WGS) entry which is preliminary data.</text>
</comment>